<proteinExistence type="predicted"/>
<sequence>MCYPADKNGKLGSVLCVIALVKCKGEGGEGGAACYSESCTLLDISSVRRRTVHDERLTLSKAERFSGQTQSTTAMSHSDEVHPKMASFCKQGDGRPHNWHVSLSRPL</sequence>
<comment type="caution">
    <text evidence="1">The sequence shown here is derived from an EMBL/GenBank/DDBJ whole genome shotgun (WGS) entry which is preliminary data.</text>
</comment>
<keyword evidence="2" id="KW-1185">Reference proteome</keyword>
<evidence type="ECO:0000313" key="2">
    <source>
        <dbReference type="Proteomes" id="UP001286313"/>
    </source>
</evidence>
<evidence type="ECO:0000313" key="1">
    <source>
        <dbReference type="EMBL" id="KAK3885024.1"/>
    </source>
</evidence>
<dbReference type="Proteomes" id="UP001286313">
    <property type="component" value="Unassembled WGS sequence"/>
</dbReference>
<organism evidence="1 2">
    <name type="scientific">Petrolisthes cinctipes</name>
    <name type="common">Flat porcelain crab</name>
    <dbReference type="NCBI Taxonomy" id="88211"/>
    <lineage>
        <taxon>Eukaryota</taxon>
        <taxon>Metazoa</taxon>
        <taxon>Ecdysozoa</taxon>
        <taxon>Arthropoda</taxon>
        <taxon>Crustacea</taxon>
        <taxon>Multicrustacea</taxon>
        <taxon>Malacostraca</taxon>
        <taxon>Eumalacostraca</taxon>
        <taxon>Eucarida</taxon>
        <taxon>Decapoda</taxon>
        <taxon>Pleocyemata</taxon>
        <taxon>Anomura</taxon>
        <taxon>Galatheoidea</taxon>
        <taxon>Porcellanidae</taxon>
        <taxon>Petrolisthes</taxon>
    </lineage>
</organism>
<gene>
    <name evidence="1" type="ORF">Pcinc_010679</name>
</gene>
<accession>A0AAE1KU91</accession>
<dbReference type="AlphaFoldDB" id="A0AAE1KU91"/>
<protein>
    <submittedName>
        <fullName evidence="1">Uncharacterized protein</fullName>
    </submittedName>
</protein>
<reference evidence="1" key="1">
    <citation type="submission" date="2023-10" db="EMBL/GenBank/DDBJ databases">
        <title>Genome assemblies of two species of porcelain crab, Petrolisthes cinctipes and Petrolisthes manimaculis (Anomura: Porcellanidae).</title>
        <authorList>
            <person name="Angst P."/>
        </authorList>
    </citation>
    <scope>NUCLEOTIDE SEQUENCE</scope>
    <source>
        <strain evidence="1">PB745_01</strain>
        <tissue evidence="1">Gill</tissue>
    </source>
</reference>
<name>A0AAE1KU91_PETCI</name>
<dbReference type="EMBL" id="JAWQEG010000831">
    <property type="protein sequence ID" value="KAK3885024.1"/>
    <property type="molecule type" value="Genomic_DNA"/>
</dbReference>